<evidence type="ECO:0000256" key="2">
    <source>
        <dbReference type="ARBA" id="ARBA00023125"/>
    </source>
</evidence>
<dbReference type="Pfam" id="PF02311">
    <property type="entry name" value="AraC_binding"/>
    <property type="match status" value="1"/>
</dbReference>
<evidence type="ECO:0000259" key="4">
    <source>
        <dbReference type="PROSITE" id="PS01124"/>
    </source>
</evidence>
<evidence type="ECO:0000256" key="1">
    <source>
        <dbReference type="ARBA" id="ARBA00023015"/>
    </source>
</evidence>
<name>A0A2P8DKZ4_9ACTN</name>
<accession>A0A2P8DKZ4</accession>
<organism evidence="5 6">
    <name type="scientific">Haloactinopolyspora alba</name>
    <dbReference type="NCBI Taxonomy" id="648780"/>
    <lineage>
        <taxon>Bacteria</taxon>
        <taxon>Bacillati</taxon>
        <taxon>Actinomycetota</taxon>
        <taxon>Actinomycetes</taxon>
        <taxon>Jiangellales</taxon>
        <taxon>Jiangellaceae</taxon>
        <taxon>Haloactinopolyspora</taxon>
    </lineage>
</organism>
<evidence type="ECO:0000313" key="6">
    <source>
        <dbReference type="Proteomes" id="UP000243528"/>
    </source>
</evidence>
<dbReference type="SUPFAM" id="SSF51215">
    <property type="entry name" value="Regulatory protein AraC"/>
    <property type="match status" value="1"/>
</dbReference>
<dbReference type="RefSeq" id="WP_165358679.1">
    <property type="nucleotide sequence ID" value="NZ_PYGE01000021.1"/>
</dbReference>
<keyword evidence="3" id="KW-0804">Transcription</keyword>
<evidence type="ECO:0000256" key="3">
    <source>
        <dbReference type="ARBA" id="ARBA00023163"/>
    </source>
</evidence>
<dbReference type="InterPro" id="IPR020449">
    <property type="entry name" value="Tscrpt_reg_AraC-type_HTH"/>
</dbReference>
<dbReference type="PROSITE" id="PS01124">
    <property type="entry name" value="HTH_ARAC_FAMILY_2"/>
    <property type="match status" value="1"/>
</dbReference>
<keyword evidence="1" id="KW-0805">Transcription regulation</keyword>
<reference evidence="5 6" key="1">
    <citation type="submission" date="2018-03" db="EMBL/GenBank/DDBJ databases">
        <title>Genomic Encyclopedia of Archaeal and Bacterial Type Strains, Phase II (KMG-II): from individual species to whole genera.</title>
        <authorList>
            <person name="Goeker M."/>
        </authorList>
    </citation>
    <scope>NUCLEOTIDE SEQUENCE [LARGE SCALE GENOMIC DNA]</scope>
    <source>
        <strain evidence="5 6">DSM 45211</strain>
    </source>
</reference>
<evidence type="ECO:0000313" key="5">
    <source>
        <dbReference type="EMBL" id="PSK97868.1"/>
    </source>
</evidence>
<comment type="caution">
    <text evidence="5">The sequence shown here is derived from an EMBL/GenBank/DDBJ whole genome shotgun (WGS) entry which is preliminary data.</text>
</comment>
<dbReference type="SMART" id="SM00342">
    <property type="entry name" value="HTH_ARAC"/>
    <property type="match status" value="1"/>
</dbReference>
<sequence>MPTDGDSPRPWARYLTPTAVHQRLGLTCLCAGRQSGPAHCPPRVLDSHAAVLVLSGPGRLECGRPGTTYELTPPTLFWLFPGEPHTYGPSRGGWHEVWTLFDGSAVAAYEELGYLSRTEPVLRLDDSTAVRHTMDRLLEACHGHRPGVEVTAAHLVHELILTAHHSRRDPGGATDDAVMATLREHACTAVSVGEIAARLGLSLSALRRVVHRAGGCSPKGYIVQVRLNHAKALLAGSELTVAEIAREVGHHDPAYFTRTFTRHTGMPPGEFRRQQRRVH</sequence>
<dbReference type="SUPFAM" id="SSF46689">
    <property type="entry name" value="Homeodomain-like"/>
    <property type="match status" value="1"/>
</dbReference>
<dbReference type="AlphaFoldDB" id="A0A2P8DKZ4"/>
<dbReference type="InterPro" id="IPR009057">
    <property type="entry name" value="Homeodomain-like_sf"/>
</dbReference>
<dbReference type="PRINTS" id="PR00032">
    <property type="entry name" value="HTHARAC"/>
</dbReference>
<dbReference type="EMBL" id="PYGE01000021">
    <property type="protein sequence ID" value="PSK97868.1"/>
    <property type="molecule type" value="Genomic_DNA"/>
</dbReference>
<dbReference type="PANTHER" id="PTHR46796:SF7">
    <property type="entry name" value="ARAC FAMILY TRANSCRIPTIONAL REGULATOR"/>
    <property type="match status" value="1"/>
</dbReference>
<gene>
    <name evidence="5" type="ORF">CLV30_12124</name>
</gene>
<dbReference type="Proteomes" id="UP000243528">
    <property type="component" value="Unassembled WGS sequence"/>
</dbReference>
<dbReference type="InterPro" id="IPR037923">
    <property type="entry name" value="HTH-like"/>
</dbReference>
<dbReference type="PANTHER" id="PTHR46796">
    <property type="entry name" value="HTH-TYPE TRANSCRIPTIONAL ACTIVATOR RHAS-RELATED"/>
    <property type="match status" value="1"/>
</dbReference>
<dbReference type="InterPro" id="IPR018060">
    <property type="entry name" value="HTH_AraC"/>
</dbReference>
<dbReference type="GO" id="GO:0043565">
    <property type="term" value="F:sequence-specific DNA binding"/>
    <property type="evidence" value="ECO:0007669"/>
    <property type="project" value="InterPro"/>
</dbReference>
<protein>
    <submittedName>
        <fullName evidence="5">AraC-like DNA-binding protein</fullName>
    </submittedName>
</protein>
<dbReference type="InterPro" id="IPR003313">
    <property type="entry name" value="AraC-bd"/>
</dbReference>
<dbReference type="GO" id="GO:0003700">
    <property type="term" value="F:DNA-binding transcription factor activity"/>
    <property type="evidence" value="ECO:0007669"/>
    <property type="project" value="InterPro"/>
</dbReference>
<feature type="domain" description="HTH araC/xylS-type" evidence="4">
    <location>
        <begin position="176"/>
        <end position="274"/>
    </location>
</feature>
<keyword evidence="6" id="KW-1185">Reference proteome</keyword>
<dbReference type="Gene3D" id="1.10.10.60">
    <property type="entry name" value="Homeodomain-like"/>
    <property type="match status" value="2"/>
</dbReference>
<keyword evidence="2 5" id="KW-0238">DNA-binding</keyword>
<proteinExistence type="predicted"/>
<dbReference type="Pfam" id="PF12833">
    <property type="entry name" value="HTH_18"/>
    <property type="match status" value="1"/>
</dbReference>
<dbReference type="InterPro" id="IPR050204">
    <property type="entry name" value="AraC_XylS_family_regulators"/>
</dbReference>